<evidence type="ECO:0000256" key="1">
    <source>
        <dbReference type="ARBA" id="ARBA00006471"/>
    </source>
</evidence>
<accession>A0A6P5WEB7</accession>
<keyword evidence="2" id="KW-0689">Ribosomal protein</keyword>
<sequence>MQRACEMVVSLLRPDRLQQKCPYHVLNVQILSLLQKEGFIRGFAVNGSKIDILLKQYQGAPVIRNIRVVSKPSRAIWLTAAELKHRTRFNSGLWVLQTACGVLSHRDCIRMGIGGKVLMAVNNGYQHFC</sequence>
<dbReference type="GO" id="GO:0005840">
    <property type="term" value="C:ribosome"/>
    <property type="evidence" value="ECO:0007669"/>
    <property type="project" value="UniProtKB-KW"/>
</dbReference>
<keyword evidence="3" id="KW-0687">Ribonucleoprotein</keyword>
<gene>
    <name evidence="5" type="primary">LOC34622674</name>
</gene>
<keyword evidence="4" id="KW-1185">Reference proteome</keyword>
<dbReference type="GO" id="GO:0003735">
    <property type="term" value="F:structural constituent of ribosome"/>
    <property type="evidence" value="ECO:0007669"/>
    <property type="project" value="InterPro"/>
</dbReference>
<dbReference type="GeneID" id="34622674"/>
<evidence type="ECO:0000256" key="2">
    <source>
        <dbReference type="ARBA" id="ARBA00022980"/>
    </source>
</evidence>
<dbReference type="GO" id="GO:1990904">
    <property type="term" value="C:ribonucleoprotein complex"/>
    <property type="evidence" value="ECO:0007669"/>
    <property type="project" value="UniProtKB-KW"/>
</dbReference>
<evidence type="ECO:0000313" key="4">
    <source>
        <dbReference type="Proteomes" id="UP000515125"/>
    </source>
</evidence>
<dbReference type="AlphaFoldDB" id="A0A6P5WEB7"/>
<dbReference type="Gene3D" id="3.30.1490.10">
    <property type="match status" value="1"/>
</dbReference>
<comment type="similarity">
    <text evidence="1">Belongs to the universal ribosomal protein uS8 family.</text>
</comment>
<protein>
    <submittedName>
        <fullName evidence="5">Uncharacterized protein LOC34622674</fullName>
    </submittedName>
</protein>
<evidence type="ECO:0000313" key="5">
    <source>
        <dbReference type="RefSeq" id="XP_022591106.2"/>
    </source>
</evidence>
<dbReference type="GO" id="GO:0006412">
    <property type="term" value="P:translation"/>
    <property type="evidence" value="ECO:0007669"/>
    <property type="project" value="InterPro"/>
</dbReference>
<dbReference type="Proteomes" id="UP000515125">
    <property type="component" value="Unplaced"/>
</dbReference>
<evidence type="ECO:0000256" key="3">
    <source>
        <dbReference type="ARBA" id="ARBA00023274"/>
    </source>
</evidence>
<dbReference type="Pfam" id="PF00410">
    <property type="entry name" value="Ribosomal_S8"/>
    <property type="match status" value="1"/>
</dbReference>
<dbReference type="SUPFAM" id="SSF56047">
    <property type="entry name" value="Ribosomal protein S8"/>
    <property type="match status" value="1"/>
</dbReference>
<dbReference type="OrthoDB" id="409928at2759"/>
<name>A0A6P5WEB7_9EIME</name>
<reference evidence="5" key="1">
    <citation type="submission" date="2025-08" db="UniProtKB">
        <authorList>
            <consortium name="RefSeq"/>
        </authorList>
    </citation>
    <scope>IDENTIFICATION</scope>
</reference>
<dbReference type="InterPro" id="IPR035987">
    <property type="entry name" value="Ribosomal_uS8_sf"/>
</dbReference>
<organism evidence="4 5">
    <name type="scientific">Cyclospora cayetanensis</name>
    <dbReference type="NCBI Taxonomy" id="88456"/>
    <lineage>
        <taxon>Eukaryota</taxon>
        <taxon>Sar</taxon>
        <taxon>Alveolata</taxon>
        <taxon>Apicomplexa</taxon>
        <taxon>Conoidasida</taxon>
        <taxon>Coccidia</taxon>
        <taxon>Eucoccidiorida</taxon>
        <taxon>Eimeriorina</taxon>
        <taxon>Eimeriidae</taxon>
        <taxon>Cyclospora</taxon>
    </lineage>
</organism>
<dbReference type="InterPro" id="IPR000630">
    <property type="entry name" value="Ribosomal_uS8"/>
</dbReference>
<proteinExistence type="inferred from homology"/>
<dbReference type="RefSeq" id="XP_022591106.2">
    <property type="nucleotide sequence ID" value="XM_022735821.2"/>
</dbReference>